<name>A0ABT3J653_9RHOB</name>
<accession>A0ABT3J653</accession>
<evidence type="ECO:0000313" key="1">
    <source>
        <dbReference type="EMBL" id="MCW3782935.1"/>
    </source>
</evidence>
<comment type="caution">
    <text evidence="1">The sequence shown here is derived from an EMBL/GenBank/DDBJ whole genome shotgun (WGS) entry which is preliminary data.</text>
</comment>
<gene>
    <name evidence="1" type="ORF">OM960_15400</name>
</gene>
<dbReference type="RefSeq" id="WP_264772569.1">
    <property type="nucleotide sequence ID" value="NZ_JAPDOG010000014.1"/>
</dbReference>
<keyword evidence="2" id="KW-1185">Reference proteome</keyword>
<protein>
    <submittedName>
        <fullName evidence="1">Uncharacterized protein</fullName>
    </submittedName>
</protein>
<sequence>MTFDQMIRDPSRVLLDKSLDLEALATRVGLGITLERATEPYAEWLHVRRAGQPYISIVDGYGTMAFDDRLGRSGRREQRFERMVFAEVLVTAAELQLARPLAASAPECARTPGIRPESEDMSWF</sequence>
<dbReference type="EMBL" id="JAPDOG010000014">
    <property type="protein sequence ID" value="MCW3782935.1"/>
    <property type="molecule type" value="Genomic_DNA"/>
</dbReference>
<dbReference type="Proteomes" id="UP001207582">
    <property type="component" value="Unassembled WGS sequence"/>
</dbReference>
<reference evidence="1 2" key="1">
    <citation type="submission" date="2022-10" db="EMBL/GenBank/DDBJ databases">
        <title>Defluviimonas sp. CAU 1641 isolated from mud.</title>
        <authorList>
            <person name="Kim W."/>
        </authorList>
    </citation>
    <scope>NUCLEOTIDE SEQUENCE [LARGE SCALE GENOMIC DNA]</scope>
    <source>
        <strain evidence="1 2">CAU 1641</strain>
    </source>
</reference>
<organism evidence="1 2">
    <name type="scientific">Defluviimonas salinarum</name>
    <dbReference type="NCBI Taxonomy" id="2992147"/>
    <lineage>
        <taxon>Bacteria</taxon>
        <taxon>Pseudomonadati</taxon>
        <taxon>Pseudomonadota</taxon>
        <taxon>Alphaproteobacteria</taxon>
        <taxon>Rhodobacterales</taxon>
        <taxon>Paracoccaceae</taxon>
        <taxon>Albidovulum</taxon>
    </lineage>
</organism>
<evidence type="ECO:0000313" key="2">
    <source>
        <dbReference type="Proteomes" id="UP001207582"/>
    </source>
</evidence>
<proteinExistence type="predicted"/>